<evidence type="ECO:0000313" key="4">
    <source>
        <dbReference type="Proteomes" id="UP000321490"/>
    </source>
</evidence>
<keyword evidence="4" id="KW-1185">Reference proteome</keyword>
<keyword evidence="2" id="KW-1133">Transmembrane helix</keyword>
<proteinExistence type="predicted"/>
<dbReference type="RefSeq" id="WP_153361410.1">
    <property type="nucleotide sequence ID" value="NZ_JABGDC010000141.1"/>
</dbReference>
<name>A0A562ITZ5_9ACTN</name>
<feature type="region of interest" description="Disordered" evidence="1">
    <location>
        <begin position="126"/>
        <end position="145"/>
    </location>
</feature>
<feature type="transmembrane region" description="Helical" evidence="2">
    <location>
        <begin position="16"/>
        <end position="34"/>
    </location>
</feature>
<dbReference type="EMBL" id="VLKF01000001">
    <property type="protein sequence ID" value="TWH74014.1"/>
    <property type="molecule type" value="Genomic_DNA"/>
</dbReference>
<evidence type="ECO:0000256" key="1">
    <source>
        <dbReference type="SAM" id="MobiDB-lite"/>
    </source>
</evidence>
<dbReference type="Proteomes" id="UP000321490">
    <property type="component" value="Unassembled WGS sequence"/>
</dbReference>
<gene>
    <name evidence="3" type="ORF">JD78_02546</name>
</gene>
<dbReference type="AlphaFoldDB" id="A0A562ITZ5"/>
<keyword evidence="2" id="KW-0472">Membrane</keyword>
<organism evidence="3 4">
    <name type="scientific">Modestobacter roseus</name>
    <dbReference type="NCBI Taxonomy" id="1181884"/>
    <lineage>
        <taxon>Bacteria</taxon>
        <taxon>Bacillati</taxon>
        <taxon>Actinomycetota</taxon>
        <taxon>Actinomycetes</taxon>
        <taxon>Geodermatophilales</taxon>
        <taxon>Geodermatophilaceae</taxon>
        <taxon>Modestobacter</taxon>
    </lineage>
</organism>
<feature type="transmembrane region" description="Helical" evidence="2">
    <location>
        <begin position="40"/>
        <end position="60"/>
    </location>
</feature>
<sequence length="242" mass="25155">MRRPTTLLDGSRRERVLLGGLLVLLVVVAPLAAFLGDPALAALVTAGPAVVGLLVAYAGAVAPRGPAGGRPDARTALDATAPAVSVRVADVVASRGDGDVRFELRLEVENHGAAPVVVVPGRSSRGRFRDQGSLALPPRRGGAHPGPHVGSLDLQLVVPAPEVAAGLAGCTGRRFGWTGVTVVLLAHNLGRTVTDELRLAFDLEPFTRTADGGWAWTEDLLTDDGGWGWLAGRSYRDLPLPV</sequence>
<evidence type="ECO:0000313" key="3">
    <source>
        <dbReference type="EMBL" id="TWH74014.1"/>
    </source>
</evidence>
<reference evidence="3 4" key="1">
    <citation type="submission" date="2019-07" db="EMBL/GenBank/DDBJ databases">
        <title>R&amp;d 2014.</title>
        <authorList>
            <person name="Klenk H.-P."/>
        </authorList>
    </citation>
    <scope>NUCLEOTIDE SEQUENCE [LARGE SCALE GENOMIC DNA]</scope>
    <source>
        <strain evidence="3 4">DSM 45764</strain>
    </source>
</reference>
<comment type="caution">
    <text evidence="3">The sequence shown here is derived from an EMBL/GenBank/DDBJ whole genome shotgun (WGS) entry which is preliminary data.</text>
</comment>
<evidence type="ECO:0000256" key="2">
    <source>
        <dbReference type="SAM" id="Phobius"/>
    </source>
</evidence>
<keyword evidence="2" id="KW-0812">Transmembrane</keyword>
<protein>
    <submittedName>
        <fullName evidence="3">Uncharacterized protein</fullName>
    </submittedName>
</protein>
<accession>A0A562ITZ5</accession>